<proteinExistence type="predicted"/>
<dbReference type="EMBL" id="QEEZ01000023">
    <property type="protein sequence ID" value="PWC00948.1"/>
    <property type="molecule type" value="Genomic_DNA"/>
</dbReference>
<name>A0A2U1T4Y6_9CORY</name>
<organism evidence="1 2">
    <name type="scientific">Corynebacterium yudongzhengii</name>
    <dbReference type="NCBI Taxonomy" id="2080740"/>
    <lineage>
        <taxon>Bacteria</taxon>
        <taxon>Bacillati</taxon>
        <taxon>Actinomycetota</taxon>
        <taxon>Actinomycetes</taxon>
        <taxon>Mycobacteriales</taxon>
        <taxon>Corynebacteriaceae</taxon>
        <taxon>Corynebacterium</taxon>
    </lineage>
</organism>
<dbReference type="RefSeq" id="WP_108432313.1">
    <property type="nucleotide sequence ID" value="NZ_CP026947.1"/>
</dbReference>
<dbReference type="KEGG" id="cyz:C3B44_10475"/>
<gene>
    <name evidence="1" type="ORF">DF222_09995</name>
</gene>
<dbReference type="OrthoDB" id="4949223at2"/>
<dbReference type="AlphaFoldDB" id="A0A2U1T4Y6"/>
<comment type="caution">
    <text evidence="1">The sequence shown here is derived from an EMBL/GenBank/DDBJ whole genome shotgun (WGS) entry which is preliminary data.</text>
</comment>
<evidence type="ECO:0000313" key="1">
    <source>
        <dbReference type="EMBL" id="PWC00948.1"/>
    </source>
</evidence>
<sequence length="121" mass="13353">MATTNKTDTSWVWTMPTMGTPWCNCGRDPLTKEPKHKVTRQLIAKNVLEAFGDIPESFSNQDISQVVLHLWKKPEITPVMAQALLTSVTAVAGGVRESYDPQTAMAVVKHFSNTVNLNEGP</sequence>
<keyword evidence="2" id="KW-1185">Reference proteome</keyword>
<reference evidence="2" key="1">
    <citation type="submission" date="2018-04" db="EMBL/GenBank/DDBJ databases">
        <authorList>
            <person name="Liu S."/>
            <person name="Wang Z."/>
            <person name="Li J."/>
        </authorList>
    </citation>
    <scope>NUCLEOTIDE SEQUENCE [LARGE SCALE GENOMIC DNA]</scope>
    <source>
        <strain evidence="2">2189</strain>
    </source>
</reference>
<evidence type="ECO:0000313" key="2">
    <source>
        <dbReference type="Proteomes" id="UP000244989"/>
    </source>
</evidence>
<protein>
    <submittedName>
        <fullName evidence="1">Uncharacterized protein</fullName>
    </submittedName>
</protein>
<dbReference type="Proteomes" id="UP000244989">
    <property type="component" value="Unassembled WGS sequence"/>
</dbReference>
<accession>A0A2U1T4Y6</accession>